<dbReference type="SUPFAM" id="SSF51395">
    <property type="entry name" value="FMN-linked oxidoreductases"/>
    <property type="match status" value="1"/>
</dbReference>
<proteinExistence type="inferred from homology"/>
<dbReference type="Gene3D" id="3.20.20.70">
    <property type="entry name" value="Aldolase class I"/>
    <property type="match status" value="1"/>
</dbReference>
<comment type="catalytic activity">
    <reaction evidence="11">
        <text>(S)-dihydroorotate + a quinone = orotate + a quinol</text>
        <dbReference type="Rhea" id="RHEA:30187"/>
        <dbReference type="ChEBI" id="CHEBI:24646"/>
        <dbReference type="ChEBI" id="CHEBI:30839"/>
        <dbReference type="ChEBI" id="CHEBI:30864"/>
        <dbReference type="ChEBI" id="CHEBI:132124"/>
        <dbReference type="EC" id="1.3.5.2"/>
    </reaction>
</comment>
<comment type="pathway">
    <text evidence="3">Pyrimidine metabolism; UMP biosynthesis via de novo pathway; orotate from (S)-dihydroorotate (quinone route): step 1/1.</text>
</comment>
<keyword evidence="9" id="KW-0560">Oxidoreductase</keyword>
<dbReference type="PANTHER" id="PTHR48109:SF4">
    <property type="entry name" value="DIHYDROOROTATE DEHYDROGENASE (QUINONE), MITOCHONDRIAL"/>
    <property type="match status" value="1"/>
</dbReference>
<evidence type="ECO:0000256" key="2">
    <source>
        <dbReference type="ARBA" id="ARBA00004370"/>
    </source>
</evidence>
<gene>
    <name evidence="14" type="primary">LOC108568846</name>
</gene>
<dbReference type="NCBIfam" id="TIGR01036">
    <property type="entry name" value="pyrD_sub2"/>
    <property type="match status" value="1"/>
</dbReference>
<reference evidence="14" key="1">
    <citation type="submission" date="2025-08" db="UniProtKB">
        <authorList>
            <consortium name="RefSeq"/>
        </authorList>
    </citation>
    <scope>IDENTIFICATION</scope>
    <source>
        <tissue evidence="14">Whole Larva</tissue>
    </source>
</reference>
<organism evidence="13 14">
    <name type="scientific">Nicrophorus vespilloides</name>
    <name type="common">Boreal carrion beetle</name>
    <dbReference type="NCBI Taxonomy" id="110193"/>
    <lineage>
        <taxon>Eukaryota</taxon>
        <taxon>Metazoa</taxon>
        <taxon>Ecdysozoa</taxon>
        <taxon>Arthropoda</taxon>
        <taxon>Hexapoda</taxon>
        <taxon>Insecta</taxon>
        <taxon>Pterygota</taxon>
        <taxon>Neoptera</taxon>
        <taxon>Endopterygota</taxon>
        <taxon>Coleoptera</taxon>
        <taxon>Polyphaga</taxon>
        <taxon>Staphyliniformia</taxon>
        <taxon>Silphidae</taxon>
        <taxon>Nicrophorinae</taxon>
        <taxon>Nicrophorus</taxon>
    </lineage>
</organism>
<comment type="similarity">
    <text evidence="4">Belongs to the dihydroorotate dehydrogenase family. Type 2 subfamily.</text>
</comment>
<dbReference type="NCBIfam" id="NF003645">
    <property type="entry name" value="PRK05286.1-2"/>
    <property type="match status" value="1"/>
</dbReference>
<dbReference type="InterPro" id="IPR001295">
    <property type="entry name" value="Dihydroorotate_DH_CS"/>
</dbReference>
<feature type="domain" description="Dihydroorotate dehydrogenase catalytic" evidence="12">
    <location>
        <begin position="74"/>
        <end position="369"/>
    </location>
</feature>
<evidence type="ECO:0000256" key="11">
    <source>
        <dbReference type="ARBA" id="ARBA00048639"/>
    </source>
</evidence>
<evidence type="ECO:0000256" key="4">
    <source>
        <dbReference type="ARBA" id="ARBA00005359"/>
    </source>
</evidence>
<protein>
    <recommendedName>
        <fullName evidence="6">Dihydroorotate dehydrogenase (quinone), mitochondrial</fullName>
        <ecNumber evidence="5">1.3.5.2</ecNumber>
    </recommendedName>
</protein>
<evidence type="ECO:0000313" key="14">
    <source>
        <dbReference type="RefSeq" id="XP_017785675.1"/>
    </source>
</evidence>
<comment type="cofactor">
    <cofactor evidence="1">
        <name>FMN</name>
        <dbReference type="ChEBI" id="CHEBI:58210"/>
    </cofactor>
</comment>
<evidence type="ECO:0000313" key="13">
    <source>
        <dbReference type="Proteomes" id="UP000695000"/>
    </source>
</evidence>
<evidence type="ECO:0000256" key="6">
    <source>
        <dbReference type="ARBA" id="ARBA00017599"/>
    </source>
</evidence>
<dbReference type="InterPro" id="IPR005719">
    <property type="entry name" value="Dihydroorotate_DH_2"/>
</dbReference>
<name>A0ABM1NFS5_NICVS</name>
<sequence length="386" mass="42233">MSLKHKLKSLVVVSMGGIATFAAINVYKQDEHFYKHYIMPVVHLLDPESAHRLGIVVSKYRLLPKANYTDPKQLNVTVFGKTFSNPIGIAAGFDKHAEAVLGLQDMGFGLVEIGSVTPQPQEGNAKPRVFRLNEDYAVINRYGFNSDGHEVVYNRLNKLRSEAKFDGVLGINLGKNKESQSAVNDYVAGIEKFGSLADYLVINISSPNTVGLRNLQGKEQLRDLLKNVLEARNKLQDPKPPLLLKVAPDLSTQERKDVAEVIKSKGCKVDGLIVSNTTIHGRSALENKSRDETGGLSGRPVKEVSTEMIAEMYKLTNGLPIIGVGGVSCGQDAYEKIKAGASIVQIYTTLVFDGPPVVTKIKRELAELLERDNYKSISEAVGVDAK</sequence>
<evidence type="ECO:0000256" key="9">
    <source>
        <dbReference type="ARBA" id="ARBA00023002"/>
    </source>
</evidence>
<dbReference type="RefSeq" id="XP_017785675.1">
    <property type="nucleotide sequence ID" value="XM_017930186.1"/>
</dbReference>
<evidence type="ECO:0000256" key="3">
    <source>
        <dbReference type="ARBA" id="ARBA00005161"/>
    </source>
</evidence>
<dbReference type="PROSITE" id="PS00911">
    <property type="entry name" value="DHODEHASE_1"/>
    <property type="match status" value="1"/>
</dbReference>
<dbReference type="InterPro" id="IPR005720">
    <property type="entry name" value="Dihydroorotate_DH_cat"/>
</dbReference>
<dbReference type="InterPro" id="IPR050074">
    <property type="entry name" value="DHO_dehydrogenase"/>
</dbReference>
<dbReference type="CDD" id="cd04738">
    <property type="entry name" value="DHOD_2_like"/>
    <property type="match status" value="1"/>
</dbReference>
<evidence type="ECO:0000256" key="7">
    <source>
        <dbReference type="ARBA" id="ARBA00022630"/>
    </source>
</evidence>
<accession>A0ABM1NFS5</accession>
<keyword evidence="7" id="KW-0285">Flavoprotein</keyword>
<dbReference type="Proteomes" id="UP000695000">
    <property type="component" value="Unplaced"/>
</dbReference>
<comment type="subcellular location">
    <subcellularLocation>
        <location evidence="2">Membrane</location>
    </subcellularLocation>
</comment>
<evidence type="ECO:0000256" key="5">
    <source>
        <dbReference type="ARBA" id="ARBA00012791"/>
    </source>
</evidence>
<keyword evidence="10" id="KW-0472">Membrane</keyword>
<evidence type="ECO:0000259" key="12">
    <source>
        <dbReference type="Pfam" id="PF01180"/>
    </source>
</evidence>
<dbReference type="NCBIfam" id="NF003652">
    <property type="entry name" value="PRK05286.2-5"/>
    <property type="match status" value="1"/>
</dbReference>
<dbReference type="InterPro" id="IPR013785">
    <property type="entry name" value="Aldolase_TIM"/>
</dbReference>
<evidence type="ECO:0000256" key="10">
    <source>
        <dbReference type="ARBA" id="ARBA00023136"/>
    </source>
</evidence>
<keyword evidence="13" id="KW-1185">Reference proteome</keyword>
<evidence type="ECO:0000256" key="8">
    <source>
        <dbReference type="ARBA" id="ARBA00022643"/>
    </source>
</evidence>
<evidence type="ECO:0000256" key="1">
    <source>
        <dbReference type="ARBA" id="ARBA00001917"/>
    </source>
</evidence>
<dbReference type="PANTHER" id="PTHR48109">
    <property type="entry name" value="DIHYDROOROTATE DEHYDROGENASE (QUINONE), MITOCHONDRIAL-RELATED"/>
    <property type="match status" value="1"/>
</dbReference>
<dbReference type="GeneID" id="108568846"/>
<dbReference type="Pfam" id="PF01180">
    <property type="entry name" value="DHO_dh"/>
    <property type="match status" value="1"/>
</dbReference>
<keyword evidence="8" id="KW-0288">FMN</keyword>
<dbReference type="EC" id="1.3.5.2" evidence="5"/>